<dbReference type="Proteomes" id="UP001642409">
    <property type="component" value="Unassembled WGS sequence"/>
</dbReference>
<reference evidence="2" key="1">
    <citation type="submission" date="2023-06" db="EMBL/GenBank/DDBJ databases">
        <authorList>
            <person name="Kurt Z."/>
        </authorList>
    </citation>
    <scope>NUCLEOTIDE SEQUENCE</scope>
</reference>
<evidence type="ECO:0000256" key="1">
    <source>
        <dbReference type="SAM" id="Phobius"/>
    </source>
</evidence>
<sequence>MLVILQAIIAEMEQADKRIMYNCFNTNADVNIRVDTNQIEINLNSTRSSGCNIPHGIMVSIGIDSLGSYQPFTYVLDFNYLSPQQIVIQCQDASCLNIKSSESAQIIIETKTAATFIPAGSIRVSRGLASNCFNDNESYFELNDGYVVAVLQPTFTCINDISTLILGQYILNPITKAKVYITYTDDSITIHNQFNISIINDVFIPSIDGSSVPIRIRLQNLNISKYFSQIYINSTIPKDIFLIQLDLYFQIGTIVKTVQTTMNFYKYTGLPPVYDYLTIQLLDSGIVLEKQLNELSNTNSILQATNFDSYSMWVIFTTYDVANTDLFRERLFIFSNQTFQFTSNPEQINFDKFENGAQLMSKLQSTECDIYMFIGYQFFKNGVVVQNYSQNVDEIKTSCFSTGKVVYDSLVGVIQIQSTDQCAMQKNDAIVVQVKYSNEVIVFNIDFVPGKQSFTIHKDMSAQPEVYIWFWRDGLFMDAVRVTDYEVKKTNELINRQIVVLVYVLIANLLVTILYVAVKLTVVPRILARTKNHKKIKFIINADEEVDA</sequence>
<dbReference type="EMBL" id="CATOUU010000386">
    <property type="protein sequence ID" value="CAI9928173.1"/>
    <property type="molecule type" value="Genomic_DNA"/>
</dbReference>
<feature type="transmembrane region" description="Helical" evidence="1">
    <location>
        <begin position="498"/>
        <end position="518"/>
    </location>
</feature>
<reference evidence="3 4" key="2">
    <citation type="submission" date="2024-07" db="EMBL/GenBank/DDBJ databases">
        <authorList>
            <person name="Akdeniz Z."/>
        </authorList>
    </citation>
    <scope>NUCLEOTIDE SEQUENCE [LARGE SCALE GENOMIC DNA]</scope>
</reference>
<keyword evidence="1" id="KW-0472">Membrane</keyword>
<keyword evidence="1" id="KW-1133">Transmembrane helix</keyword>
<evidence type="ECO:0000313" key="4">
    <source>
        <dbReference type="Proteomes" id="UP001642409"/>
    </source>
</evidence>
<keyword evidence="4" id="KW-1185">Reference proteome</keyword>
<comment type="caution">
    <text evidence="2">The sequence shown here is derived from an EMBL/GenBank/DDBJ whole genome shotgun (WGS) entry which is preliminary data.</text>
</comment>
<accession>A0AA86NZB8</accession>
<protein>
    <recommendedName>
        <fullName evidence="5">Transmembrane protein</fullName>
    </recommendedName>
</protein>
<proteinExistence type="predicted"/>
<evidence type="ECO:0000313" key="3">
    <source>
        <dbReference type="EMBL" id="CAL5976036.1"/>
    </source>
</evidence>
<dbReference type="AlphaFoldDB" id="A0AA86NZB8"/>
<dbReference type="EMBL" id="CAXDID020000006">
    <property type="protein sequence ID" value="CAL5976036.1"/>
    <property type="molecule type" value="Genomic_DNA"/>
</dbReference>
<organism evidence="2">
    <name type="scientific">Hexamita inflata</name>
    <dbReference type="NCBI Taxonomy" id="28002"/>
    <lineage>
        <taxon>Eukaryota</taxon>
        <taxon>Metamonada</taxon>
        <taxon>Diplomonadida</taxon>
        <taxon>Hexamitidae</taxon>
        <taxon>Hexamitinae</taxon>
        <taxon>Hexamita</taxon>
    </lineage>
</organism>
<evidence type="ECO:0000313" key="2">
    <source>
        <dbReference type="EMBL" id="CAI9928173.1"/>
    </source>
</evidence>
<evidence type="ECO:0008006" key="5">
    <source>
        <dbReference type="Google" id="ProtNLM"/>
    </source>
</evidence>
<gene>
    <name evidence="2" type="ORF">HINF_LOCUS15818</name>
    <name evidence="3" type="ORF">HINF_LOCUS3631</name>
</gene>
<name>A0AA86NZB8_9EUKA</name>
<keyword evidence="1" id="KW-0812">Transmembrane</keyword>